<gene>
    <name evidence="6" type="ORF">CCMP2556_LOCUS43922</name>
</gene>
<dbReference type="InterPro" id="IPR007581">
    <property type="entry name" value="Endonuclease-V"/>
</dbReference>
<dbReference type="Proteomes" id="UP001642484">
    <property type="component" value="Unassembled WGS sequence"/>
</dbReference>
<keyword evidence="5" id="KW-0378">Hydrolase</keyword>
<comment type="subcellular location">
    <subcellularLocation>
        <location evidence="1">Cytoplasm</location>
    </subcellularLocation>
</comment>
<dbReference type="HAMAP" id="MF_00801">
    <property type="entry name" value="Endonuclease_5"/>
    <property type="match status" value="1"/>
</dbReference>
<evidence type="ECO:0008006" key="8">
    <source>
        <dbReference type="Google" id="ProtNLM"/>
    </source>
</evidence>
<keyword evidence="2" id="KW-0963">Cytoplasm</keyword>
<accession>A0ABP0QTR5</accession>
<dbReference type="Pfam" id="PF04493">
    <property type="entry name" value="Endonuclease_5"/>
    <property type="match status" value="1"/>
</dbReference>
<evidence type="ECO:0000313" key="7">
    <source>
        <dbReference type="Proteomes" id="UP001642484"/>
    </source>
</evidence>
<comment type="caution">
    <text evidence="6">The sequence shown here is derived from an EMBL/GenBank/DDBJ whole genome shotgun (WGS) entry which is preliminary data.</text>
</comment>
<dbReference type="EMBL" id="CAXAMN010024995">
    <property type="protein sequence ID" value="CAK9091636.1"/>
    <property type="molecule type" value="Genomic_DNA"/>
</dbReference>
<dbReference type="PANTHER" id="PTHR28511:SF1">
    <property type="entry name" value="ENDONUCLEASE V"/>
    <property type="match status" value="1"/>
</dbReference>
<evidence type="ECO:0000256" key="2">
    <source>
        <dbReference type="ARBA" id="ARBA00022490"/>
    </source>
</evidence>
<evidence type="ECO:0000256" key="5">
    <source>
        <dbReference type="ARBA" id="ARBA00022801"/>
    </source>
</evidence>
<keyword evidence="4" id="KW-0255">Endonuclease</keyword>
<keyword evidence="3" id="KW-0540">Nuclease</keyword>
<organism evidence="6 7">
    <name type="scientific">Durusdinium trenchii</name>
    <dbReference type="NCBI Taxonomy" id="1381693"/>
    <lineage>
        <taxon>Eukaryota</taxon>
        <taxon>Sar</taxon>
        <taxon>Alveolata</taxon>
        <taxon>Dinophyceae</taxon>
        <taxon>Suessiales</taxon>
        <taxon>Symbiodiniaceae</taxon>
        <taxon>Durusdinium</taxon>
    </lineage>
</organism>
<dbReference type="PANTHER" id="PTHR28511">
    <property type="entry name" value="ENDONUCLEASE V"/>
    <property type="match status" value="1"/>
</dbReference>
<protein>
    <recommendedName>
        <fullName evidence="8">Endonuclease V</fullName>
    </recommendedName>
</protein>
<evidence type="ECO:0000256" key="4">
    <source>
        <dbReference type="ARBA" id="ARBA00022759"/>
    </source>
</evidence>
<name>A0ABP0QTR5_9DINO</name>
<dbReference type="CDD" id="cd06559">
    <property type="entry name" value="Endonuclease_V"/>
    <property type="match status" value="1"/>
</dbReference>
<reference evidence="6 7" key="1">
    <citation type="submission" date="2024-02" db="EMBL/GenBank/DDBJ databases">
        <authorList>
            <person name="Chen Y."/>
            <person name="Shah S."/>
            <person name="Dougan E. K."/>
            <person name="Thang M."/>
            <person name="Chan C."/>
        </authorList>
    </citation>
    <scope>NUCLEOTIDE SEQUENCE [LARGE SCALE GENOMIC DNA]</scope>
</reference>
<keyword evidence="7" id="KW-1185">Reference proteome</keyword>
<evidence type="ECO:0000256" key="1">
    <source>
        <dbReference type="ARBA" id="ARBA00004496"/>
    </source>
</evidence>
<evidence type="ECO:0000256" key="3">
    <source>
        <dbReference type="ARBA" id="ARBA00022722"/>
    </source>
</evidence>
<proteinExistence type="inferred from homology"/>
<evidence type="ECO:0000313" key="6">
    <source>
        <dbReference type="EMBL" id="CAK9091636.1"/>
    </source>
</evidence>
<sequence length="494" mass="54397">MTSKEQRKQWEAEQKTLAALRVQEDLLDWSCSEDGFPDLHRVAGVDVSFFADGTYAIATVVVLSFPQLKVLWERSAAFRLSVPYVPGFLAFREVPALAQLMDSVPCALKPQVVLVDGNGAFHPRGCGAATHLGITVDLPTIGVAKDVLKVGEVNSSLARRVSLTLAPGQWASLCEVAALFRPRTDPAGMGKPLVVSPGHRISLETALQLTRAICGTSAPEPVRQADLRSRRAVKAWHAGQEATRVEYLSNPRLRHLERVQAVQELAEQGEWWKRTQGDRCGRSEFVGAEFAVVGDACDMSAFNLQLEVKQGSPVQIGQDVQVTFGDAEIFVVNTFLHVGEVTEKMEVHSSISEPLPCSHEELDEEVLPVASWKTYDSYDDSEPLVHKVSTLEFFEKINAYNTIDDTPISTYDFFEDEPMFADPPQGNVEAARERANTFDPFEDSPRGMAWAEPLAPPVGKLCTYDPFEDSEIPCGCPELLSVPPCHQPEKADTC</sequence>
<dbReference type="Gene3D" id="3.30.2170.10">
    <property type="entry name" value="archaeoglobus fulgidus dsm 4304 superfamily"/>
    <property type="match status" value="1"/>
</dbReference>